<accession>A0A8H8RR37</accession>
<dbReference type="SUPFAM" id="SSF51126">
    <property type="entry name" value="Pectin lyase-like"/>
    <property type="match status" value="2"/>
</dbReference>
<keyword evidence="4" id="KW-1185">Reference proteome</keyword>
<protein>
    <submittedName>
        <fullName evidence="3">Glucan 1,3-beta-glucosidase</fullName>
    </submittedName>
</protein>
<dbReference type="Proteomes" id="UP000462212">
    <property type="component" value="Unassembled WGS sequence"/>
</dbReference>
<organism evidence="3 4">
    <name type="scientific">Lachnellula subtilissima</name>
    <dbReference type="NCBI Taxonomy" id="602034"/>
    <lineage>
        <taxon>Eukaryota</taxon>
        <taxon>Fungi</taxon>
        <taxon>Dikarya</taxon>
        <taxon>Ascomycota</taxon>
        <taxon>Pezizomycotina</taxon>
        <taxon>Leotiomycetes</taxon>
        <taxon>Helotiales</taxon>
        <taxon>Lachnaceae</taxon>
        <taxon>Lachnellula</taxon>
    </lineage>
</organism>
<evidence type="ECO:0000313" key="4">
    <source>
        <dbReference type="Proteomes" id="UP000462212"/>
    </source>
</evidence>
<dbReference type="GO" id="GO:0004650">
    <property type="term" value="F:polygalacturonase activity"/>
    <property type="evidence" value="ECO:0007669"/>
    <property type="project" value="InterPro"/>
</dbReference>
<name>A0A8H8RR37_9HELO</name>
<dbReference type="Gene3D" id="2.160.20.10">
    <property type="entry name" value="Single-stranded right-handed beta-helix, Pectin lyase-like"/>
    <property type="match status" value="2"/>
</dbReference>
<evidence type="ECO:0000256" key="1">
    <source>
        <dbReference type="SAM" id="SignalP"/>
    </source>
</evidence>
<feature type="domain" description="Rhamnogalacturonase A/B/Epimerase-like pectate lyase" evidence="2">
    <location>
        <begin position="454"/>
        <end position="568"/>
    </location>
</feature>
<evidence type="ECO:0000313" key="3">
    <source>
        <dbReference type="EMBL" id="TVY40292.1"/>
    </source>
</evidence>
<sequence length="823" mass="86295">MRFSYQIGALAPLISIIVADQLVIPQNDRLASAAVNLAYSELHATCPTSNVTTPAPNSTLVMPHVDAAEAAAYWYEGITHQGISAFGASGYVVYRNVKDYGALGDGSTDDAAAINKHELTISRAIMDGGRCGQGCSSSSTTPAVIYFPAGTYVISSPINPAYFTQLIGNPNDVPIIKASASFPDSQGLALIDADPYYTQYPNWVTTTLFYRQIRNFVIDTTNIPATTFINGIHWPTAQATSIQNVVFELSAASGTLHVGLFCESGSAGFLSDLTFNGGNIGANVGNQQFTMRGLTFNNCVTAISHSWNWSWTYIGLIINNCGTGIDISAGGAGSQETGNIIVIDSTISGTTTGVKTAYDSTSSTGYTNGSIILENVILDSVGTAVEGPNGSLLAGGSTTIAGWGQGHEYTPSGPTAFQGSITPNTRPSSLLNGANYYQMSKPQFETLTTGQVLSVMSSGAKGDGTTDDTKAVQSALDTAASAGQLCFFDAGTYLVTSTITIPPGSKIAGESYSVIMSSGDFFNDISNPKPVVQVGATGSSGSVQWTDMVVATQGIQAGATLIEWNLAASSGSGIWDVHTRIGGFAGSNLQASQCPTTSTTCLGAYMSMHVTTGASGVYLENVWLWTADHDIDSSANTQISIYTGRGLLIESTDGPVWLVGTGVEHHSLYQYQFSNTKNIFTAQLQTETPYYQPSASSMPYPVVPALNDPDFATSCASSTTGNCEMAWGLRILDSSNIMDYGSDHYSFFSAYSTACSTDPATGAAGPQNCQNSIVSLEGTNEAVNIYGLSTVGALSMLDVSGTPEVPFGVNKNVFNNLVSMYRS</sequence>
<dbReference type="PANTHER" id="PTHR33928">
    <property type="entry name" value="POLYGALACTURONASE QRT3"/>
    <property type="match status" value="1"/>
</dbReference>
<dbReference type="InterPro" id="IPR039279">
    <property type="entry name" value="QRT3-like"/>
</dbReference>
<dbReference type="AlphaFoldDB" id="A0A8H8RR37"/>
<feature type="signal peptide" evidence="1">
    <location>
        <begin position="1"/>
        <end position="19"/>
    </location>
</feature>
<gene>
    <name evidence="3" type="primary">EXG1_0</name>
    <name evidence="3" type="ORF">LSUB1_G005322</name>
</gene>
<feature type="domain" description="Rhamnogalacturonase A/B/Epimerase-like pectate lyase" evidence="2">
    <location>
        <begin position="94"/>
        <end position="326"/>
    </location>
</feature>
<proteinExistence type="predicted"/>
<comment type="caution">
    <text evidence="3">The sequence shown here is derived from an EMBL/GenBank/DDBJ whole genome shotgun (WGS) entry which is preliminary data.</text>
</comment>
<reference evidence="3 4" key="1">
    <citation type="submission" date="2018-05" db="EMBL/GenBank/DDBJ databases">
        <title>Genome sequencing and assembly of the regulated plant pathogen Lachnellula willkommii and related sister species for the development of diagnostic species identification markers.</title>
        <authorList>
            <person name="Giroux E."/>
            <person name="Bilodeau G."/>
        </authorList>
    </citation>
    <scope>NUCLEOTIDE SEQUENCE [LARGE SCALE GENOMIC DNA]</scope>
    <source>
        <strain evidence="3 4">CBS 197.66</strain>
    </source>
</reference>
<dbReference type="InterPro" id="IPR011050">
    <property type="entry name" value="Pectin_lyase_fold/virulence"/>
</dbReference>
<keyword evidence="1" id="KW-0732">Signal</keyword>
<dbReference type="PANTHER" id="PTHR33928:SF2">
    <property type="entry name" value="PECTATE LYASE SUPERFAMILY PROTEIN DOMAIN-CONTAINING PROTEIN-RELATED"/>
    <property type="match status" value="1"/>
</dbReference>
<dbReference type="FunFam" id="2.160.20.10:FF:000023">
    <property type="entry name" value="Exo-beta-1,3-glucanase Exg0"/>
    <property type="match status" value="1"/>
</dbReference>
<dbReference type="OrthoDB" id="1046782at2759"/>
<dbReference type="EMBL" id="QGMJ01000185">
    <property type="protein sequence ID" value="TVY40292.1"/>
    <property type="molecule type" value="Genomic_DNA"/>
</dbReference>
<feature type="chain" id="PRO_5034127322" evidence="1">
    <location>
        <begin position="20"/>
        <end position="823"/>
    </location>
</feature>
<dbReference type="InterPro" id="IPR024535">
    <property type="entry name" value="RHGA/B-epi-like_pectate_lyase"/>
</dbReference>
<dbReference type="CDD" id="cd23668">
    <property type="entry name" value="GH55_beta13glucanase-like"/>
    <property type="match status" value="1"/>
</dbReference>
<dbReference type="InterPro" id="IPR012334">
    <property type="entry name" value="Pectin_lyas_fold"/>
</dbReference>
<evidence type="ECO:0000259" key="2">
    <source>
        <dbReference type="Pfam" id="PF12708"/>
    </source>
</evidence>
<dbReference type="Pfam" id="PF12708">
    <property type="entry name" value="Pect-lyase_RHGA_epim"/>
    <property type="match status" value="2"/>
</dbReference>